<proteinExistence type="predicted"/>
<feature type="region of interest" description="Disordered" evidence="2">
    <location>
        <begin position="61"/>
        <end position="189"/>
    </location>
</feature>
<evidence type="ECO:0000256" key="1">
    <source>
        <dbReference type="SAM" id="Coils"/>
    </source>
</evidence>
<evidence type="ECO:0000256" key="2">
    <source>
        <dbReference type="SAM" id="MobiDB-lite"/>
    </source>
</evidence>
<dbReference type="GeneID" id="116222947"/>
<organism evidence="3 4">
    <name type="scientific">Clupea harengus</name>
    <name type="common">Atlantic herring</name>
    <dbReference type="NCBI Taxonomy" id="7950"/>
    <lineage>
        <taxon>Eukaryota</taxon>
        <taxon>Metazoa</taxon>
        <taxon>Chordata</taxon>
        <taxon>Craniata</taxon>
        <taxon>Vertebrata</taxon>
        <taxon>Euteleostomi</taxon>
        <taxon>Actinopterygii</taxon>
        <taxon>Neopterygii</taxon>
        <taxon>Teleostei</taxon>
        <taxon>Clupei</taxon>
        <taxon>Clupeiformes</taxon>
        <taxon>Clupeoidei</taxon>
        <taxon>Clupeidae</taxon>
        <taxon>Clupea</taxon>
    </lineage>
</organism>
<feature type="compositionally biased region" description="Basic and acidic residues" evidence="2">
    <location>
        <begin position="120"/>
        <end position="129"/>
    </location>
</feature>
<keyword evidence="3" id="KW-1185">Reference proteome</keyword>
<feature type="compositionally biased region" description="Basic and acidic residues" evidence="2">
    <location>
        <begin position="254"/>
        <end position="279"/>
    </location>
</feature>
<reference evidence="4" key="1">
    <citation type="submission" date="2025-08" db="UniProtKB">
        <authorList>
            <consortium name="RefSeq"/>
        </authorList>
    </citation>
    <scope>IDENTIFICATION</scope>
</reference>
<dbReference type="AlphaFoldDB" id="A0A8M1KMU4"/>
<gene>
    <name evidence="4" type="primary">LOC116222947</name>
</gene>
<feature type="coiled-coil region" evidence="1">
    <location>
        <begin position="3"/>
        <end position="32"/>
    </location>
</feature>
<dbReference type="Proteomes" id="UP000515152">
    <property type="component" value="Chromosome 12"/>
</dbReference>
<dbReference type="RefSeq" id="XP_042565381.1">
    <property type="nucleotide sequence ID" value="XM_042709447.1"/>
</dbReference>
<keyword evidence="1" id="KW-0175">Coiled coil</keyword>
<protein>
    <submittedName>
        <fullName evidence="4">Inner centromere protein A-like isoform X2</fullName>
    </submittedName>
</protein>
<name>A0A8M1KMU4_CLUHA</name>
<accession>A0A8M1KMU4</accession>
<evidence type="ECO:0000313" key="3">
    <source>
        <dbReference type="Proteomes" id="UP000515152"/>
    </source>
</evidence>
<sequence length="317" mass="37183">MDRDTKEKEKKKMVEEKKKAELIRRLEEERLKAMAEVTETDMAKEQDGDMKAEILRVEEQGKRVQENSQKHKTKQEQETIKLNMGRERMEEDIKMMDEEHENANMSRRLEEESMSALEEEERRRVKEEVGTEMVKGHPSPAKKLAPDDKVLRVPEECEKEGKKGRNKGKEILTEDKEPTMLKPEKTAHANSENILLKSPLQGDHLSPIVEKVTSKPFPPLQDMGKHQLDDGSNGAMETMRKQKKKAKDARKRNIQAEKRKYNEVKRLEMDRDTTEKEKKKMVEEKKKAELIWRLEEERRKASAEVTEILKAKKAIRM</sequence>
<feature type="compositionally biased region" description="Basic and acidic residues" evidence="2">
    <location>
        <begin position="61"/>
        <end position="97"/>
    </location>
</feature>
<evidence type="ECO:0000313" key="4">
    <source>
        <dbReference type="RefSeq" id="XP_042565381.1"/>
    </source>
</evidence>
<feature type="compositionally biased region" description="Basic residues" evidence="2">
    <location>
        <begin position="241"/>
        <end position="253"/>
    </location>
</feature>
<feature type="region of interest" description="Disordered" evidence="2">
    <location>
        <begin position="214"/>
        <end position="279"/>
    </location>
</feature>
<feature type="compositionally biased region" description="Basic and acidic residues" evidence="2">
    <location>
        <begin position="144"/>
        <end position="187"/>
    </location>
</feature>